<keyword evidence="1" id="KW-0472">Membrane</keyword>
<name>A0A923GGG8_9PSED</name>
<reference evidence="3" key="3">
    <citation type="submission" date="2021-06" db="EMBL/GenBank/DDBJ databases">
        <title>Updating the genus Pseudomonas: Description of 43 new species and partition of the Pseudomonas putida group.</title>
        <authorList>
            <person name="Girard L."/>
            <person name="Lood C."/>
            <person name="Vandamme P."/>
            <person name="Rokni-Zadeh H."/>
            <person name="Van Noort V."/>
            <person name="Hofte M."/>
            <person name="Lavigne R."/>
            <person name="De Mot R."/>
        </authorList>
    </citation>
    <scope>NUCLEOTIDE SEQUENCE</scope>
    <source>
        <strain evidence="3">RW4S2</strain>
    </source>
</reference>
<accession>A0A923GGG8</accession>
<organism evidence="2">
    <name type="scientific">Pseudomonas vlassakiae</name>
    <dbReference type="NCBI Taxonomy" id="485888"/>
    <lineage>
        <taxon>Bacteria</taxon>
        <taxon>Pseudomonadati</taxon>
        <taxon>Pseudomonadota</taxon>
        <taxon>Gammaproteobacteria</taxon>
        <taxon>Pseudomonadales</taxon>
        <taxon>Pseudomonadaceae</taxon>
        <taxon>Pseudomonas</taxon>
    </lineage>
</organism>
<evidence type="ECO:0000313" key="4">
    <source>
        <dbReference type="Proteomes" id="UP000628137"/>
    </source>
</evidence>
<dbReference type="EMBL" id="JABWRP020000003">
    <property type="protein sequence ID" value="MBV4540276.1"/>
    <property type="molecule type" value="Genomic_DNA"/>
</dbReference>
<dbReference type="RefSeq" id="WP_186601605.1">
    <property type="nucleotide sequence ID" value="NZ_JABWRP020000003.1"/>
</dbReference>
<comment type="caution">
    <text evidence="2">The sequence shown here is derived from an EMBL/GenBank/DDBJ whole genome shotgun (WGS) entry which is preliminary data.</text>
</comment>
<dbReference type="AlphaFoldDB" id="A0A923GGG8"/>
<reference evidence="2 4" key="1">
    <citation type="journal article" date="2020" name="Microorganisms">
        <title>Reliable Identification of Environmental Pseudomonas Isolates Using the rpoD Gene.</title>
        <authorList>
            <consortium name="The Broad Institute Genome Sequencing Platform"/>
            <person name="Girard L."/>
            <person name="Lood C."/>
            <person name="Rokni-Zadeh H."/>
            <person name="van Noort V."/>
            <person name="Lavigne R."/>
            <person name="De Mot R."/>
        </authorList>
    </citation>
    <scope>NUCLEOTIDE SEQUENCE</scope>
    <source>
        <strain evidence="2 4">RW4S2</strain>
    </source>
</reference>
<keyword evidence="1" id="KW-1133">Transmembrane helix</keyword>
<keyword evidence="4" id="KW-1185">Reference proteome</keyword>
<evidence type="ECO:0000256" key="1">
    <source>
        <dbReference type="SAM" id="Phobius"/>
    </source>
</evidence>
<sequence>MNRPSVKRSLNAALPVRQFLFLGMAVLLTLAAGLFYYSWQTARLADQVAAQTALLSQIQASRANTLVKAAEPVGQRPAANTSPATVDNIVPQQRWVF</sequence>
<protein>
    <submittedName>
        <fullName evidence="2">Uncharacterized protein</fullName>
    </submittedName>
</protein>
<proteinExistence type="predicted"/>
<evidence type="ECO:0000313" key="2">
    <source>
        <dbReference type="EMBL" id="MBC3470223.1"/>
    </source>
</evidence>
<evidence type="ECO:0000313" key="3">
    <source>
        <dbReference type="EMBL" id="MBV4540276.1"/>
    </source>
</evidence>
<dbReference type="Proteomes" id="UP000628137">
    <property type="component" value="Unassembled WGS sequence"/>
</dbReference>
<dbReference type="EMBL" id="JABWRP010000003">
    <property type="protein sequence ID" value="MBC3470223.1"/>
    <property type="molecule type" value="Genomic_DNA"/>
</dbReference>
<keyword evidence="1" id="KW-0812">Transmembrane</keyword>
<gene>
    <name evidence="3" type="ORF">HU738_004380</name>
    <name evidence="2" type="ORF">HU738_06595</name>
</gene>
<feature type="transmembrane region" description="Helical" evidence="1">
    <location>
        <begin position="20"/>
        <end position="39"/>
    </location>
</feature>
<reference evidence="2" key="2">
    <citation type="submission" date="2020-07" db="EMBL/GenBank/DDBJ databases">
        <authorList>
            <person name="Lood C."/>
            <person name="Girard L."/>
        </authorList>
    </citation>
    <scope>NUCLEOTIDE SEQUENCE</scope>
    <source>
        <strain evidence="2">RW4S2</strain>
    </source>
</reference>